<dbReference type="KEGG" id="samy:DB32_003446"/>
<accession>A0A0F6YHX0</accession>
<dbReference type="InterPro" id="IPR052177">
    <property type="entry name" value="Divisome_Glycosyl_Hydrolase"/>
</dbReference>
<keyword evidence="3" id="KW-0378">Hydrolase</keyword>
<keyword evidence="1" id="KW-0732">Signal</keyword>
<evidence type="ECO:0000313" key="4">
    <source>
        <dbReference type="Proteomes" id="UP000034883"/>
    </source>
</evidence>
<dbReference type="RefSeq" id="WP_053233486.1">
    <property type="nucleotide sequence ID" value="NZ_CP011125.1"/>
</dbReference>
<evidence type="ECO:0000259" key="2">
    <source>
        <dbReference type="Pfam" id="PF02638"/>
    </source>
</evidence>
<dbReference type="Gene3D" id="3.20.20.80">
    <property type="entry name" value="Glycosidases"/>
    <property type="match status" value="1"/>
</dbReference>
<feature type="domain" description="Glycosyl hydrolase-like 10" evidence="2">
    <location>
        <begin position="66"/>
        <end position="365"/>
    </location>
</feature>
<dbReference type="STRING" id="927083.DB32_003446"/>
<evidence type="ECO:0000313" key="3">
    <source>
        <dbReference type="EMBL" id="AKF06297.1"/>
    </source>
</evidence>
<dbReference type="Pfam" id="PF02638">
    <property type="entry name" value="GHL10"/>
    <property type="match status" value="1"/>
</dbReference>
<dbReference type="SUPFAM" id="SSF51445">
    <property type="entry name" value="(Trans)glycosidases"/>
    <property type="match status" value="1"/>
</dbReference>
<dbReference type="AlphaFoldDB" id="A0A0F6YHX0"/>
<dbReference type="OrthoDB" id="9773203at2"/>
<organism evidence="3 4">
    <name type="scientific">Sandaracinus amylolyticus</name>
    <dbReference type="NCBI Taxonomy" id="927083"/>
    <lineage>
        <taxon>Bacteria</taxon>
        <taxon>Pseudomonadati</taxon>
        <taxon>Myxococcota</taxon>
        <taxon>Polyangia</taxon>
        <taxon>Polyangiales</taxon>
        <taxon>Sandaracinaceae</taxon>
        <taxon>Sandaracinus</taxon>
    </lineage>
</organism>
<keyword evidence="4" id="KW-1185">Reference proteome</keyword>
<dbReference type="GO" id="GO:0016787">
    <property type="term" value="F:hydrolase activity"/>
    <property type="evidence" value="ECO:0007669"/>
    <property type="project" value="UniProtKB-KW"/>
</dbReference>
<dbReference type="InterPro" id="IPR017853">
    <property type="entry name" value="GH"/>
</dbReference>
<proteinExistence type="predicted"/>
<dbReference type="PANTHER" id="PTHR43405">
    <property type="entry name" value="GLYCOSYL HYDROLASE DIGH"/>
    <property type="match status" value="1"/>
</dbReference>
<sequence>MARTLTILALSIALTACSSGTSPLDAGQGDAQTRELDAQTSELDARTPIDAPITDPTLVALDHTRELRGVWAPSVFNLAFPSRTGLTRAQLEAEITRILDTLESMRGNAVFLQIRPESDALYASEIEPWSRFLTGTQGRDPGLDPLATWLERAHARGIEVHAWMNPYRGMTSTSVTTAENHVTRTLARHTRTVGSILWLDPGAPEVRQHIVRVVRDVVARYDVDGIHFDDYFYPYPGSGTLDDSATYEAYRDAGGTLAHGDWRRQNVHDLVREVSLAIAEERDDVRFGISPFGIYRPGMPPGITGLDAYEAIACDPLPWIENGWVDYVAPQLYWPTTQTAQDFDRLIEWWAGRAMDGRTILAGMNVVGIEGDDDRWTSNEFAAEMDAVHLHLGRGVSGSIAYTVRPFLTNHEGITDLYRDELWTSPALTGPLAGADPATRPAPPTLTREGELVLVAHDDRDALRAFVIYERAEGESAHHVARIVAASTETIELDAARDPAVTAADRRGLESLARRLP</sequence>
<dbReference type="Proteomes" id="UP000034883">
    <property type="component" value="Chromosome"/>
</dbReference>
<gene>
    <name evidence="3" type="ORF">DB32_003446</name>
</gene>
<dbReference type="EMBL" id="CP011125">
    <property type="protein sequence ID" value="AKF06297.1"/>
    <property type="molecule type" value="Genomic_DNA"/>
</dbReference>
<dbReference type="InterPro" id="IPR003790">
    <property type="entry name" value="GHL10"/>
</dbReference>
<protein>
    <submittedName>
        <fullName evidence="3">Putative glycoside hydrolase</fullName>
    </submittedName>
</protein>
<name>A0A0F6YHX0_9BACT</name>
<reference evidence="3 4" key="1">
    <citation type="submission" date="2015-03" db="EMBL/GenBank/DDBJ databases">
        <title>Genome assembly of Sandaracinus amylolyticus DSM 53668.</title>
        <authorList>
            <person name="Sharma G."/>
            <person name="Subramanian S."/>
        </authorList>
    </citation>
    <scope>NUCLEOTIDE SEQUENCE [LARGE SCALE GENOMIC DNA]</scope>
    <source>
        <strain evidence="3 4">DSM 53668</strain>
    </source>
</reference>
<dbReference type="PROSITE" id="PS51257">
    <property type="entry name" value="PROKAR_LIPOPROTEIN"/>
    <property type="match status" value="1"/>
</dbReference>
<dbReference type="PANTHER" id="PTHR43405:SF1">
    <property type="entry name" value="GLYCOSYL HYDROLASE DIGH"/>
    <property type="match status" value="1"/>
</dbReference>
<evidence type="ECO:0000256" key="1">
    <source>
        <dbReference type="ARBA" id="ARBA00022729"/>
    </source>
</evidence>